<reference evidence="1 3" key="1">
    <citation type="submission" date="2019-07" db="EMBL/GenBank/DDBJ databases">
        <title>Whole genome shotgun sequence of Cellulomonas hominis NBRC 16055.</title>
        <authorList>
            <person name="Hosoyama A."/>
            <person name="Uohara A."/>
            <person name="Ohji S."/>
            <person name="Ichikawa N."/>
        </authorList>
    </citation>
    <scope>NUCLEOTIDE SEQUENCE [LARGE SCALE GENOMIC DNA]</scope>
    <source>
        <strain evidence="1 3">NBRC 16055</strain>
    </source>
</reference>
<evidence type="ECO:0000313" key="2">
    <source>
        <dbReference type="EMBL" id="MBB5474560.1"/>
    </source>
</evidence>
<comment type="caution">
    <text evidence="1">The sequence shown here is derived from an EMBL/GenBank/DDBJ whole genome shotgun (WGS) entry which is preliminary data.</text>
</comment>
<dbReference type="AlphaFoldDB" id="A0A511FFJ8"/>
<evidence type="ECO:0000313" key="3">
    <source>
        <dbReference type="Proteomes" id="UP000321723"/>
    </source>
</evidence>
<dbReference type="EMBL" id="JACHDN010000001">
    <property type="protein sequence ID" value="MBB5474560.1"/>
    <property type="molecule type" value="Genomic_DNA"/>
</dbReference>
<keyword evidence="3" id="KW-1185">Reference proteome</keyword>
<dbReference type="Proteomes" id="UP000564629">
    <property type="component" value="Unassembled WGS sequence"/>
</dbReference>
<reference evidence="2 4" key="2">
    <citation type="submission" date="2020-08" db="EMBL/GenBank/DDBJ databases">
        <title>Sequencing the genomes of 1000 actinobacteria strains.</title>
        <authorList>
            <person name="Klenk H.-P."/>
        </authorList>
    </citation>
    <scope>NUCLEOTIDE SEQUENCE [LARGE SCALE GENOMIC DNA]</scope>
    <source>
        <strain evidence="2 4">DSM 9581</strain>
    </source>
</reference>
<dbReference type="OrthoDB" id="5193834at2"/>
<gene>
    <name evidence="1" type="ORF">CHO01_17140</name>
    <name evidence="2" type="ORF">HNR08_003296</name>
</gene>
<accession>A0A511FFJ8</accession>
<dbReference type="EMBL" id="BJVQ01000019">
    <property type="protein sequence ID" value="GEL46598.1"/>
    <property type="molecule type" value="Genomic_DNA"/>
</dbReference>
<dbReference type="Proteomes" id="UP000321723">
    <property type="component" value="Unassembled WGS sequence"/>
</dbReference>
<proteinExistence type="predicted"/>
<protein>
    <submittedName>
        <fullName evidence="1">Uncharacterized protein</fullName>
    </submittedName>
</protein>
<dbReference type="RefSeq" id="WP_146836557.1">
    <property type="nucleotide sequence ID" value="NZ_BJVQ01000019.1"/>
</dbReference>
<sequence length="118" mass="13819">MSLAWTYRAWGAALPSLGTDHLGRHILVLPWPLRTTETAPEDGTRYHPALALVVAPWWACRHVLRDAQVRRYLAWERRRSRDLTRAGPGANDEHIETIYRRWEHVRPAHPDAWRKGDR</sequence>
<name>A0A511FFJ8_9CELL</name>
<evidence type="ECO:0000313" key="1">
    <source>
        <dbReference type="EMBL" id="GEL46598.1"/>
    </source>
</evidence>
<evidence type="ECO:0000313" key="4">
    <source>
        <dbReference type="Proteomes" id="UP000564629"/>
    </source>
</evidence>
<organism evidence="1 3">
    <name type="scientific">Cellulomonas hominis</name>
    <dbReference type="NCBI Taxonomy" id="156981"/>
    <lineage>
        <taxon>Bacteria</taxon>
        <taxon>Bacillati</taxon>
        <taxon>Actinomycetota</taxon>
        <taxon>Actinomycetes</taxon>
        <taxon>Micrococcales</taxon>
        <taxon>Cellulomonadaceae</taxon>
        <taxon>Cellulomonas</taxon>
    </lineage>
</organism>